<dbReference type="GO" id="GO:0005524">
    <property type="term" value="F:ATP binding"/>
    <property type="evidence" value="ECO:0007669"/>
    <property type="project" value="UniProtKB-UniRule"/>
</dbReference>
<evidence type="ECO:0000313" key="11">
    <source>
        <dbReference type="EMBL" id="VDN19357.1"/>
    </source>
</evidence>
<dbReference type="GO" id="GO:0006750">
    <property type="term" value="P:glutathione biosynthetic process"/>
    <property type="evidence" value="ECO:0007669"/>
    <property type="project" value="UniProtKB-UniRule"/>
</dbReference>
<organism evidence="11 12">
    <name type="scientific">Dibothriocephalus latus</name>
    <name type="common">Fish tapeworm</name>
    <name type="synonym">Diphyllobothrium latum</name>
    <dbReference type="NCBI Taxonomy" id="60516"/>
    <lineage>
        <taxon>Eukaryota</taxon>
        <taxon>Metazoa</taxon>
        <taxon>Spiralia</taxon>
        <taxon>Lophotrochozoa</taxon>
        <taxon>Platyhelminthes</taxon>
        <taxon>Cestoda</taxon>
        <taxon>Eucestoda</taxon>
        <taxon>Diphyllobothriidea</taxon>
        <taxon>Diphyllobothriidae</taxon>
        <taxon>Dibothriocephalus</taxon>
    </lineage>
</organism>
<dbReference type="UniPathway" id="UPA00142">
    <property type="reaction ID" value="UER00209"/>
</dbReference>
<dbReference type="OrthoDB" id="6264676at2759"/>
<evidence type="ECO:0000256" key="8">
    <source>
        <dbReference type="ARBA" id="ARBA00030585"/>
    </source>
</evidence>
<keyword evidence="7 10" id="KW-0067">ATP-binding</keyword>
<comment type="similarity">
    <text evidence="2 10">Belongs to the glutamate--cysteine ligase type 3 family.</text>
</comment>
<evidence type="ECO:0000256" key="7">
    <source>
        <dbReference type="ARBA" id="ARBA00022840"/>
    </source>
</evidence>
<evidence type="ECO:0000256" key="9">
    <source>
        <dbReference type="ARBA" id="ARBA00032122"/>
    </source>
</evidence>
<keyword evidence="4 10" id="KW-0436">Ligase</keyword>
<evidence type="ECO:0000256" key="10">
    <source>
        <dbReference type="RuleBase" id="RU367135"/>
    </source>
</evidence>
<dbReference type="PANTHER" id="PTHR11164">
    <property type="entry name" value="GLUTAMATE CYSTEINE LIGASE"/>
    <property type="match status" value="1"/>
</dbReference>
<comment type="pathway">
    <text evidence="1 10">Sulfur metabolism; glutathione biosynthesis; glutathione from L-cysteine and L-glutamate: step 1/2.</text>
</comment>
<evidence type="ECO:0000256" key="2">
    <source>
        <dbReference type="ARBA" id="ARBA00008100"/>
    </source>
</evidence>
<dbReference type="InterPro" id="IPR014746">
    <property type="entry name" value="Gln_synth/guanido_kin_cat_dom"/>
</dbReference>
<dbReference type="AlphaFoldDB" id="A0A3P7M665"/>
<comment type="catalytic activity">
    <reaction evidence="10">
        <text>L-cysteine + L-glutamate + ATP = gamma-L-glutamyl-L-cysteine + ADP + phosphate + H(+)</text>
        <dbReference type="Rhea" id="RHEA:13285"/>
        <dbReference type="ChEBI" id="CHEBI:15378"/>
        <dbReference type="ChEBI" id="CHEBI:29985"/>
        <dbReference type="ChEBI" id="CHEBI:30616"/>
        <dbReference type="ChEBI" id="CHEBI:35235"/>
        <dbReference type="ChEBI" id="CHEBI:43474"/>
        <dbReference type="ChEBI" id="CHEBI:58173"/>
        <dbReference type="ChEBI" id="CHEBI:456216"/>
        <dbReference type="EC" id="6.3.2.2"/>
    </reaction>
</comment>
<gene>
    <name evidence="11" type="ORF">DILT_LOCUS13400</name>
</gene>
<dbReference type="PANTHER" id="PTHR11164:SF0">
    <property type="entry name" value="GLUTAMATE--CYSTEINE LIGASE CATALYTIC SUBUNIT"/>
    <property type="match status" value="1"/>
</dbReference>
<evidence type="ECO:0000256" key="4">
    <source>
        <dbReference type="ARBA" id="ARBA00022598"/>
    </source>
</evidence>
<evidence type="ECO:0000256" key="5">
    <source>
        <dbReference type="ARBA" id="ARBA00022684"/>
    </source>
</evidence>
<dbReference type="SUPFAM" id="SSF55931">
    <property type="entry name" value="Glutamine synthetase/guanido kinase"/>
    <property type="match status" value="1"/>
</dbReference>
<evidence type="ECO:0000256" key="1">
    <source>
        <dbReference type="ARBA" id="ARBA00005006"/>
    </source>
</evidence>
<dbReference type="EMBL" id="UYRU01070137">
    <property type="protein sequence ID" value="VDN19357.1"/>
    <property type="molecule type" value="Genomic_DNA"/>
</dbReference>
<sequence length="79" mass="9340">MLWRPEYAAYMIEGTPGKPFGHLPEYLNTVEYNMQRRRDLVQKRLPENCYIMCLTTFPRPLTILFTVITYGSALEEHIT</sequence>
<dbReference type="GO" id="GO:0017109">
    <property type="term" value="C:glutamate-cysteine ligase complex"/>
    <property type="evidence" value="ECO:0007669"/>
    <property type="project" value="TreeGrafter"/>
</dbReference>
<evidence type="ECO:0000256" key="6">
    <source>
        <dbReference type="ARBA" id="ARBA00022741"/>
    </source>
</evidence>
<dbReference type="Proteomes" id="UP000281553">
    <property type="component" value="Unassembled WGS sequence"/>
</dbReference>
<name>A0A3P7M665_DIBLA</name>
<protein>
    <recommendedName>
        <fullName evidence="3 10">Glutamate--cysteine ligase</fullName>
        <ecNumber evidence="3 10">6.3.2.2</ecNumber>
    </recommendedName>
    <alternativeName>
        <fullName evidence="9 10">Gamma-ECS</fullName>
    </alternativeName>
    <alternativeName>
        <fullName evidence="8 10">Gamma-glutamylcysteine synthetase</fullName>
    </alternativeName>
</protein>
<dbReference type="EC" id="6.3.2.2" evidence="3 10"/>
<keyword evidence="6 10" id="KW-0547">Nucleotide-binding</keyword>
<accession>A0A3P7M665</accession>
<evidence type="ECO:0000313" key="12">
    <source>
        <dbReference type="Proteomes" id="UP000281553"/>
    </source>
</evidence>
<keyword evidence="5 10" id="KW-0317">Glutathione biosynthesis</keyword>
<evidence type="ECO:0000256" key="3">
    <source>
        <dbReference type="ARBA" id="ARBA00012220"/>
    </source>
</evidence>
<reference evidence="11 12" key="1">
    <citation type="submission" date="2018-11" db="EMBL/GenBank/DDBJ databases">
        <authorList>
            <consortium name="Pathogen Informatics"/>
        </authorList>
    </citation>
    <scope>NUCLEOTIDE SEQUENCE [LARGE SCALE GENOMIC DNA]</scope>
</reference>
<dbReference type="Gene3D" id="3.30.590.50">
    <property type="match status" value="1"/>
</dbReference>
<proteinExistence type="inferred from homology"/>
<keyword evidence="12" id="KW-1185">Reference proteome</keyword>
<dbReference type="GO" id="GO:0004357">
    <property type="term" value="F:glutamate-cysteine ligase activity"/>
    <property type="evidence" value="ECO:0007669"/>
    <property type="project" value="UniProtKB-UniRule"/>
</dbReference>
<dbReference type="InterPro" id="IPR004308">
    <property type="entry name" value="GCS"/>
</dbReference>